<protein>
    <submittedName>
        <fullName evidence="2">Uncharacterized protein</fullName>
    </submittedName>
</protein>
<organism evidence="2">
    <name type="scientific">Salmonella enterica</name>
    <name type="common">Salmonella choleraesuis</name>
    <dbReference type="NCBI Taxonomy" id="28901"/>
    <lineage>
        <taxon>Bacteria</taxon>
        <taxon>Pseudomonadati</taxon>
        <taxon>Pseudomonadota</taxon>
        <taxon>Gammaproteobacteria</taxon>
        <taxon>Enterobacterales</taxon>
        <taxon>Enterobacteriaceae</taxon>
        <taxon>Salmonella</taxon>
    </lineage>
</organism>
<reference evidence="2" key="1">
    <citation type="journal article" date="2018" name="Genome Biol.">
        <title>SKESA: strategic k-mer extension for scrupulous assemblies.</title>
        <authorList>
            <person name="Souvorov A."/>
            <person name="Agarwala R."/>
            <person name="Lipman D.J."/>
        </authorList>
    </citation>
    <scope>NUCLEOTIDE SEQUENCE</scope>
    <source>
        <strain evidence="2">MA.04ba 6789-3</strain>
    </source>
</reference>
<feature type="transmembrane region" description="Helical" evidence="1">
    <location>
        <begin position="35"/>
        <end position="54"/>
    </location>
</feature>
<dbReference type="AlphaFoldDB" id="A0A744IZY1"/>
<keyword evidence="1" id="KW-0812">Transmembrane</keyword>
<comment type="caution">
    <text evidence="2">The sequence shown here is derived from an EMBL/GenBank/DDBJ whole genome shotgun (WGS) entry which is preliminary data.</text>
</comment>
<evidence type="ECO:0000313" key="2">
    <source>
        <dbReference type="EMBL" id="HAF2530100.1"/>
    </source>
</evidence>
<sequence>MMKSVKSAVRVAALYLPALITAAFAFRAWSAGHIMPAALLTTLSCSLALLAIAME</sequence>
<accession>A0A744IZY1</accession>
<keyword evidence="1" id="KW-0472">Membrane</keyword>
<proteinExistence type="predicted"/>
<dbReference type="EMBL" id="DAAUQW010000032">
    <property type="protein sequence ID" value="HAF2530100.1"/>
    <property type="molecule type" value="Genomic_DNA"/>
</dbReference>
<keyword evidence="1" id="KW-1133">Transmembrane helix</keyword>
<reference evidence="2" key="2">
    <citation type="submission" date="2020-02" db="EMBL/GenBank/DDBJ databases">
        <authorList>
            <consortium name="NCBI Pathogen Detection Project"/>
        </authorList>
    </citation>
    <scope>NUCLEOTIDE SEQUENCE</scope>
    <source>
        <strain evidence="2">MA.04ba 6789-3</strain>
    </source>
</reference>
<evidence type="ECO:0000256" key="1">
    <source>
        <dbReference type="SAM" id="Phobius"/>
    </source>
</evidence>
<gene>
    <name evidence="2" type="ORF">G9E92_005235</name>
</gene>
<name>A0A744IZY1_SALER</name>